<reference evidence="1 2" key="1">
    <citation type="submission" date="2020-08" db="EMBL/GenBank/DDBJ databases">
        <title>Cohnella phylogeny.</title>
        <authorList>
            <person name="Dunlap C."/>
        </authorList>
    </citation>
    <scope>NUCLEOTIDE SEQUENCE [LARGE SCALE GENOMIC DNA]</scope>
    <source>
        <strain evidence="1 2">DSM 103658</strain>
    </source>
</reference>
<dbReference type="AlphaFoldDB" id="A0A841TE21"/>
<dbReference type="InterPro" id="IPR025394">
    <property type="entry name" value="DUF4127"/>
</dbReference>
<comment type="caution">
    <text evidence="1">The sequence shown here is derived from an EMBL/GenBank/DDBJ whole genome shotgun (WGS) entry which is preliminary data.</text>
</comment>
<organism evidence="1 2">
    <name type="scientific">Cohnella lubricantis</name>
    <dbReference type="NCBI Taxonomy" id="2163172"/>
    <lineage>
        <taxon>Bacteria</taxon>
        <taxon>Bacillati</taxon>
        <taxon>Bacillota</taxon>
        <taxon>Bacilli</taxon>
        <taxon>Bacillales</taxon>
        <taxon>Paenibacillaceae</taxon>
        <taxon>Cohnella</taxon>
    </lineage>
</organism>
<keyword evidence="2" id="KW-1185">Reference proteome</keyword>
<protein>
    <submittedName>
        <fullName evidence="1">DUF4127 family protein</fullName>
    </submittedName>
</protein>
<proteinExistence type="predicted"/>
<gene>
    <name evidence="1" type="ORF">H4Q31_14435</name>
</gene>
<evidence type="ECO:0000313" key="2">
    <source>
        <dbReference type="Proteomes" id="UP000574133"/>
    </source>
</evidence>
<dbReference type="EMBL" id="JACJVN010000056">
    <property type="protein sequence ID" value="MBB6678486.1"/>
    <property type="molecule type" value="Genomic_DNA"/>
</dbReference>
<dbReference type="Proteomes" id="UP000574133">
    <property type="component" value="Unassembled WGS sequence"/>
</dbReference>
<dbReference type="Pfam" id="PF13552">
    <property type="entry name" value="DUF4127"/>
    <property type="match status" value="1"/>
</dbReference>
<evidence type="ECO:0000313" key="1">
    <source>
        <dbReference type="EMBL" id="MBB6678486.1"/>
    </source>
</evidence>
<sequence>MNRPGRKPKIVYLPLDERPCNYEFPYLLAKDSAVSLVRPPLPLMGRKKQPGDTDGLWAWLEAECADAYGAIVSLDTLLYGGIVPSRLHSLDAEACEARIRRLRELKRSHPRLKLFAVHLIMRCPQYSIADEEPDYYADWGRELFLSGYLRHRQELGLASEEEAAELARIEAALPEEVRDDYLGRRAVNAEANKAAVASAAAGVIDFLVIPQDDSAPYGWTAKDQELVREEIARCDAELRTLMYPGADEAGCTLLARMLNELHGRAPLVYPRLSSANGPYFTPIYEDRPFFESLKAHILAAGGHTAASAEEADLLLLVNTPGGAMKEAVTQRYPYADDQVLRSLVELVEYGAFALERYGKPIGVADVAYGNGGDLLLLKLLRQKGLLFRLGGYAGWNTSANSLGTVLAQLMLFSIYGPTQGHLDFLALRYVEDFGYCSSVRRAIANGPIRELGLDYFAVDGQRGKAAELVREALTRFANEHINHKSEYRVAITDCYMPWSRMFETGLEVKAVRNRD</sequence>
<accession>A0A841TE21</accession>
<name>A0A841TE21_9BACL</name>